<dbReference type="Pfam" id="PF00106">
    <property type="entry name" value="adh_short"/>
    <property type="match status" value="1"/>
</dbReference>
<dbReference type="InterPro" id="IPR036291">
    <property type="entry name" value="NAD(P)-bd_dom_sf"/>
</dbReference>
<dbReference type="EMBL" id="ML211287">
    <property type="protein sequence ID" value="TFK84900.1"/>
    <property type="molecule type" value="Genomic_DNA"/>
</dbReference>
<dbReference type="PANTHER" id="PTHR45458">
    <property type="entry name" value="SHORT-CHAIN DEHYDROGENASE/REDUCTASE SDR"/>
    <property type="match status" value="1"/>
</dbReference>
<protein>
    <submittedName>
        <fullName evidence="3">NAD-P-binding protein</fullName>
    </submittedName>
</protein>
<dbReference type="FunCoup" id="A0A5C3P9K1">
    <property type="interactions" value="146"/>
</dbReference>
<dbReference type="InterPro" id="IPR002347">
    <property type="entry name" value="SDR_fam"/>
</dbReference>
<dbReference type="AlphaFoldDB" id="A0A5C3P9K1"/>
<sequence length="239" mass="25549">MSTTEETVWFITGTSRGIGLEMTRQLLRTPSNTVIAACRNPSKADALRALANGRLHIVALDVVDRESVRKCAEEVTALVGDKGIDYLVNNAGVASGGMDSAYDMDLDVLQQTFQTNVMGPAYVTQCLIPLVEKSRKKVVLNISSALGSNALDIPGAGHLFASYSISKAAMNMLTTKQARGNKKVIVVCMEPGWLKTDLGGPHAALEVSEGVAGVLKVITAVTPENSGQFIDYKGDHLQW</sequence>
<dbReference type="STRING" id="1314778.A0A5C3P9K1"/>
<dbReference type="GO" id="GO:0016616">
    <property type="term" value="F:oxidoreductase activity, acting on the CH-OH group of donors, NAD or NADP as acceptor"/>
    <property type="evidence" value="ECO:0007669"/>
    <property type="project" value="TreeGrafter"/>
</dbReference>
<comment type="similarity">
    <text evidence="2">Belongs to the short-chain dehydrogenases/reductases (SDR) family.</text>
</comment>
<dbReference type="PRINTS" id="PR00080">
    <property type="entry name" value="SDRFAMILY"/>
</dbReference>
<accession>A0A5C3P9K1</accession>
<proteinExistence type="inferred from homology"/>
<dbReference type="PROSITE" id="PS00061">
    <property type="entry name" value="ADH_SHORT"/>
    <property type="match status" value="1"/>
</dbReference>
<gene>
    <name evidence="3" type="ORF">K466DRAFT_552878</name>
</gene>
<evidence type="ECO:0000313" key="4">
    <source>
        <dbReference type="Proteomes" id="UP000308197"/>
    </source>
</evidence>
<evidence type="ECO:0000313" key="3">
    <source>
        <dbReference type="EMBL" id="TFK84900.1"/>
    </source>
</evidence>
<evidence type="ECO:0000256" key="2">
    <source>
        <dbReference type="RuleBase" id="RU000363"/>
    </source>
</evidence>
<dbReference type="Gene3D" id="3.40.50.720">
    <property type="entry name" value="NAD(P)-binding Rossmann-like Domain"/>
    <property type="match status" value="1"/>
</dbReference>
<dbReference type="SUPFAM" id="SSF51735">
    <property type="entry name" value="NAD(P)-binding Rossmann-fold domains"/>
    <property type="match status" value="1"/>
</dbReference>
<reference evidence="3 4" key="1">
    <citation type="journal article" date="2019" name="Nat. Ecol. Evol.">
        <title>Megaphylogeny resolves global patterns of mushroom evolution.</title>
        <authorList>
            <person name="Varga T."/>
            <person name="Krizsan K."/>
            <person name="Foldi C."/>
            <person name="Dima B."/>
            <person name="Sanchez-Garcia M."/>
            <person name="Sanchez-Ramirez S."/>
            <person name="Szollosi G.J."/>
            <person name="Szarkandi J.G."/>
            <person name="Papp V."/>
            <person name="Albert L."/>
            <person name="Andreopoulos W."/>
            <person name="Angelini C."/>
            <person name="Antonin V."/>
            <person name="Barry K.W."/>
            <person name="Bougher N.L."/>
            <person name="Buchanan P."/>
            <person name="Buyck B."/>
            <person name="Bense V."/>
            <person name="Catcheside P."/>
            <person name="Chovatia M."/>
            <person name="Cooper J."/>
            <person name="Damon W."/>
            <person name="Desjardin D."/>
            <person name="Finy P."/>
            <person name="Geml J."/>
            <person name="Haridas S."/>
            <person name="Hughes K."/>
            <person name="Justo A."/>
            <person name="Karasinski D."/>
            <person name="Kautmanova I."/>
            <person name="Kiss B."/>
            <person name="Kocsube S."/>
            <person name="Kotiranta H."/>
            <person name="LaButti K.M."/>
            <person name="Lechner B.E."/>
            <person name="Liimatainen K."/>
            <person name="Lipzen A."/>
            <person name="Lukacs Z."/>
            <person name="Mihaltcheva S."/>
            <person name="Morgado L.N."/>
            <person name="Niskanen T."/>
            <person name="Noordeloos M.E."/>
            <person name="Ohm R.A."/>
            <person name="Ortiz-Santana B."/>
            <person name="Ovrebo C."/>
            <person name="Racz N."/>
            <person name="Riley R."/>
            <person name="Savchenko A."/>
            <person name="Shiryaev A."/>
            <person name="Soop K."/>
            <person name="Spirin V."/>
            <person name="Szebenyi C."/>
            <person name="Tomsovsky M."/>
            <person name="Tulloss R.E."/>
            <person name="Uehling J."/>
            <person name="Grigoriev I.V."/>
            <person name="Vagvolgyi C."/>
            <person name="Papp T."/>
            <person name="Martin F.M."/>
            <person name="Miettinen O."/>
            <person name="Hibbett D.S."/>
            <person name="Nagy L.G."/>
        </authorList>
    </citation>
    <scope>NUCLEOTIDE SEQUENCE [LARGE SCALE GENOMIC DNA]</scope>
    <source>
        <strain evidence="3 4">HHB13444</strain>
    </source>
</reference>
<dbReference type="InParanoid" id="A0A5C3P9K1"/>
<dbReference type="InterPro" id="IPR020904">
    <property type="entry name" value="Sc_DH/Rdtase_CS"/>
</dbReference>
<organism evidence="3 4">
    <name type="scientific">Polyporus arcularius HHB13444</name>
    <dbReference type="NCBI Taxonomy" id="1314778"/>
    <lineage>
        <taxon>Eukaryota</taxon>
        <taxon>Fungi</taxon>
        <taxon>Dikarya</taxon>
        <taxon>Basidiomycota</taxon>
        <taxon>Agaricomycotina</taxon>
        <taxon>Agaricomycetes</taxon>
        <taxon>Polyporales</taxon>
        <taxon>Polyporaceae</taxon>
        <taxon>Polyporus</taxon>
    </lineage>
</organism>
<dbReference type="InterPro" id="IPR052184">
    <property type="entry name" value="SDR_enzymes"/>
</dbReference>
<dbReference type="PRINTS" id="PR00081">
    <property type="entry name" value="GDHRDH"/>
</dbReference>
<dbReference type="PANTHER" id="PTHR45458:SF1">
    <property type="entry name" value="SHORT CHAIN DEHYDROGENASE"/>
    <property type="match status" value="1"/>
</dbReference>
<keyword evidence="4" id="KW-1185">Reference proteome</keyword>
<dbReference type="CDD" id="cd05325">
    <property type="entry name" value="carb_red_sniffer_like_SDR_c"/>
    <property type="match status" value="1"/>
</dbReference>
<evidence type="ECO:0000256" key="1">
    <source>
        <dbReference type="ARBA" id="ARBA00022857"/>
    </source>
</evidence>
<name>A0A5C3P9K1_9APHY</name>
<keyword evidence="1" id="KW-0521">NADP</keyword>
<dbReference type="Proteomes" id="UP000308197">
    <property type="component" value="Unassembled WGS sequence"/>
</dbReference>